<evidence type="ECO:0000313" key="3">
    <source>
        <dbReference type="Proteomes" id="UP000712281"/>
    </source>
</evidence>
<organism evidence="2 3">
    <name type="scientific">Brassica cretica</name>
    <name type="common">Mustard</name>
    <dbReference type="NCBI Taxonomy" id="69181"/>
    <lineage>
        <taxon>Eukaryota</taxon>
        <taxon>Viridiplantae</taxon>
        <taxon>Streptophyta</taxon>
        <taxon>Embryophyta</taxon>
        <taxon>Tracheophyta</taxon>
        <taxon>Spermatophyta</taxon>
        <taxon>Magnoliopsida</taxon>
        <taxon>eudicotyledons</taxon>
        <taxon>Gunneridae</taxon>
        <taxon>Pentapetalae</taxon>
        <taxon>rosids</taxon>
        <taxon>malvids</taxon>
        <taxon>Brassicales</taxon>
        <taxon>Brassicaceae</taxon>
        <taxon>Brassiceae</taxon>
        <taxon>Brassica</taxon>
    </lineage>
</organism>
<evidence type="ECO:0000313" key="2">
    <source>
        <dbReference type="EMBL" id="KAF2599170.1"/>
    </source>
</evidence>
<dbReference type="Proteomes" id="UP000712281">
    <property type="component" value="Unassembled WGS sequence"/>
</dbReference>
<name>A0A8S9KUH5_BRACR</name>
<protein>
    <submittedName>
        <fullName evidence="2">Uncharacterized protein</fullName>
    </submittedName>
</protein>
<reference evidence="2" key="1">
    <citation type="submission" date="2019-12" db="EMBL/GenBank/DDBJ databases">
        <title>Genome sequencing and annotation of Brassica cretica.</title>
        <authorList>
            <person name="Studholme D.J."/>
            <person name="Sarris P.F."/>
        </authorList>
    </citation>
    <scope>NUCLEOTIDE SEQUENCE</scope>
    <source>
        <strain evidence="2">PFS-001/15</strain>
        <tissue evidence="2">Leaf</tissue>
    </source>
</reference>
<dbReference type="AlphaFoldDB" id="A0A8S9KUH5"/>
<sequence length="67" mass="7195">MRTTMLQKQEIFTPRAVTNHHSPPSSASPSSSTSSSSSDGYDVVFKLPANWPEWATPKGPGDDSSKS</sequence>
<feature type="region of interest" description="Disordered" evidence="1">
    <location>
        <begin position="1"/>
        <end position="42"/>
    </location>
</feature>
<comment type="caution">
    <text evidence="2">The sequence shown here is derived from an EMBL/GenBank/DDBJ whole genome shotgun (WGS) entry which is preliminary data.</text>
</comment>
<gene>
    <name evidence="2" type="ORF">F2Q68_00010179</name>
</gene>
<accession>A0A8S9KUH5</accession>
<proteinExistence type="predicted"/>
<feature type="compositionally biased region" description="Low complexity" evidence="1">
    <location>
        <begin position="22"/>
        <end position="38"/>
    </location>
</feature>
<evidence type="ECO:0000256" key="1">
    <source>
        <dbReference type="SAM" id="MobiDB-lite"/>
    </source>
</evidence>
<dbReference type="EMBL" id="QGKW02000717">
    <property type="protein sequence ID" value="KAF2599170.1"/>
    <property type="molecule type" value="Genomic_DNA"/>
</dbReference>